<feature type="compositionally biased region" description="Basic and acidic residues" evidence="7">
    <location>
        <begin position="1"/>
        <end position="14"/>
    </location>
</feature>
<feature type="region of interest" description="Disordered" evidence="7">
    <location>
        <begin position="1"/>
        <end position="64"/>
    </location>
</feature>
<dbReference type="PANTHER" id="PTHR12315:SF0">
    <property type="entry name" value="7SK SNRNA METHYLPHOSPHATE CAPPING ENZYME"/>
    <property type="match status" value="1"/>
</dbReference>
<sequence length="411" mass="45661">MAPKRAHIDPEGARARPKHGNFSSYYSIRAEHASSESSRSIGRGRDASESKRPTHVSSGSVDPRLDVMVKHIQQHVKTFTGGASSNDKMHGAWPTRILDVGCNEGRMTCAMASAFPNAQSHGVDIDESLIKRAGAYARRMGFSPCVNPPRCTGVDKEVASSAQEQSPAHLAFHTADWPRLSIERAVLTSQRHISDVAPFQHTTELLASRRQESRELCLSALAREDDQGWDVILALSITKWIHLSHSDLGIRHFFSRIAQTLSKRPLGGVLILEPQPWKSYEQARRVIGAEGRRRHKKLRLRPEDFQFVLTMELGFAEPVRLGQTAGYGFSRDLYAYHVPPAERTPACYVSLRDQICSEAERLARHPLDGASFSLHDRSTSNDQAGEDTAVAFAWVARPFSQRSAPRPNADS</sequence>
<name>A0A316VYQ2_9BASI</name>
<gene>
    <name evidence="9" type="ORF">IE81DRAFT_323116</name>
</gene>
<dbReference type="EC" id="2.1.1.-" evidence="6"/>
<dbReference type="InterPro" id="IPR039772">
    <property type="entry name" value="Bin3-like"/>
</dbReference>
<keyword evidence="10" id="KW-1185">Reference proteome</keyword>
<dbReference type="CDD" id="cd02440">
    <property type="entry name" value="AdoMet_MTases"/>
    <property type="match status" value="1"/>
</dbReference>
<dbReference type="Pfam" id="PF13847">
    <property type="entry name" value="Methyltransf_31"/>
    <property type="match status" value="1"/>
</dbReference>
<evidence type="ECO:0000256" key="2">
    <source>
        <dbReference type="ARBA" id="ARBA00022603"/>
    </source>
</evidence>
<dbReference type="STRING" id="1522189.A0A316VYQ2"/>
<evidence type="ECO:0000256" key="4">
    <source>
        <dbReference type="ARBA" id="ARBA00022691"/>
    </source>
</evidence>
<evidence type="ECO:0000256" key="7">
    <source>
        <dbReference type="SAM" id="MobiDB-lite"/>
    </source>
</evidence>
<evidence type="ECO:0000259" key="8">
    <source>
        <dbReference type="PROSITE" id="PS51515"/>
    </source>
</evidence>
<dbReference type="InterPro" id="IPR025714">
    <property type="entry name" value="Methyltranfer_dom"/>
</dbReference>
<keyword evidence="3 6" id="KW-0808">Transferase</keyword>
<dbReference type="GO" id="GO:0008171">
    <property type="term" value="F:O-methyltransferase activity"/>
    <property type="evidence" value="ECO:0007669"/>
    <property type="project" value="UniProtKB-UniRule"/>
</dbReference>
<dbReference type="GO" id="GO:0032259">
    <property type="term" value="P:methylation"/>
    <property type="evidence" value="ECO:0007669"/>
    <property type="project" value="UniProtKB-KW"/>
</dbReference>
<dbReference type="GO" id="GO:0008173">
    <property type="term" value="F:RNA methyltransferase activity"/>
    <property type="evidence" value="ECO:0007669"/>
    <property type="project" value="UniProtKB-UniRule"/>
</dbReference>
<feature type="domain" description="Bin3-type SAM" evidence="8">
    <location>
        <begin position="80"/>
        <end position="341"/>
    </location>
</feature>
<organism evidence="9 10">
    <name type="scientific">Ceraceosorus guamensis</name>
    <dbReference type="NCBI Taxonomy" id="1522189"/>
    <lineage>
        <taxon>Eukaryota</taxon>
        <taxon>Fungi</taxon>
        <taxon>Dikarya</taxon>
        <taxon>Basidiomycota</taxon>
        <taxon>Ustilaginomycotina</taxon>
        <taxon>Exobasidiomycetes</taxon>
        <taxon>Ceraceosorales</taxon>
        <taxon>Ceraceosoraceae</taxon>
        <taxon>Ceraceosorus</taxon>
    </lineage>
</organism>
<comment type="similarity">
    <text evidence="1 6">Belongs to the methyltransferase superfamily.</text>
</comment>
<dbReference type="Proteomes" id="UP000245783">
    <property type="component" value="Unassembled WGS sequence"/>
</dbReference>
<accession>A0A316VYQ2</accession>
<dbReference type="PANTHER" id="PTHR12315">
    <property type="entry name" value="BICOID-INTERACTING PROTEIN RELATED"/>
    <property type="match status" value="1"/>
</dbReference>
<dbReference type="Gene3D" id="3.40.50.150">
    <property type="entry name" value="Vaccinia Virus protein VP39"/>
    <property type="match status" value="1"/>
</dbReference>
<dbReference type="RefSeq" id="XP_025369926.1">
    <property type="nucleotide sequence ID" value="XM_025513837.1"/>
</dbReference>
<evidence type="ECO:0000313" key="10">
    <source>
        <dbReference type="Proteomes" id="UP000245783"/>
    </source>
</evidence>
<reference evidence="9 10" key="1">
    <citation type="journal article" date="2018" name="Mol. Biol. Evol.">
        <title>Broad Genomic Sampling Reveals a Smut Pathogenic Ancestry of the Fungal Clade Ustilaginomycotina.</title>
        <authorList>
            <person name="Kijpornyongpan T."/>
            <person name="Mondo S.J."/>
            <person name="Barry K."/>
            <person name="Sandor L."/>
            <person name="Lee J."/>
            <person name="Lipzen A."/>
            <person name="Pangilinan J."/>
            <person name="LaButti K."/>
            <person name="Hainaut M."/>
            <person name="Henrissat B."/>
            <person name="Grigoriev I.V."/>
            <person name="Spatafora J.W."/>
            <person name="Aime M.C."/>
        </authorList>
    </citation>
    <scope>NUCLEOTIDE SEQUENCE [LARGE SCALE GENOMIC DNA]</scope>
    <source>
        <strain evidence="9 10">MCA 4658</strain>
    </source>
</reference>
<dbReference type="SUPFAM" id="SSF53335">
    <property type="entry name" value="S-adenosyl-L-methionine-dependent methyltransferases"/>
    <property type="match status" value="2"/>
</dbReference>
<feature type="compositionally biased region" description="Basic and acidic residues" evidence="7">
    <location>
        <begin position="43"/>
        <end position="52"/>
    </location>
</feature>
<dbReference type="GeneID" id="37035707"/>
<evidence type="ECO:0000256" key="5">
    <source>
        <dbReference type="PROSITE-ProRule" id="PRU00848"/>
    </source>
</evidence>
<evidence type="ECO:0000256" key="1">
    <source>
        <dbReference type="ARBA" id="ARBA00008361"/>
    </source>
</evidence>
<dbReference type="Pfam" id="PF06859">
    <property type="entry name" value="Bin3"/>
    <property type="match status" value="1"/>
</dbReference>
<dbReference type="GO" id="GO:0040031">
    <property type="term" value="P:snRNA modification"/>
    <property type="evidence" value="ECO:0007669"/>
    <property type="project" value="TreeGrafter"/>
</dbReference>
<dbReference type="PROSITE" id="PS51515">
    <property type="entry name" value="BIN3_SAM"/>
    <property type="match status" value="1"/>
</dbReference>
<protein>
    <recommendedName>
        <fullName evidence="6">RNA methyltransferase</fullName>
        <ecNumber evidence="6">2.1.1.-</ecNumber>
    </recommendedName>
</protein>
<proteinExistence type="inferred from homology"/>
<dbReference type="InterPro" id="IPR010675">
    <property type="entry name" value="Bin3_C"/>
</dbReference>
<evidence type="ECO:0000256" key="6">
    <source>
        <dbReference type="RuleBase" id="RU367087"/>
    </source>
</evidence>
<dbReference type="InterPro" id="IPR024160">
    <property type="entry name" value="BIN3_SAM-bd_dom"/>
</dbReference>
<evidence type="ECO:0000256" key="3">
    <source>
        <dbReference type="ARBA" id="ARBA00022679"/>
    </source>
</evidence>
<dbReference type="OrthoDB" id="540004at2759"/>
<dbReference type="EMBL" id="KZ819376">
    <property type="protein sequence ID" value="PWN42766.1"/>
    <property type="molecule type" value="Genomic_DNA"/>
</dbReference>
<dbReference type="InParanoid" id="A0A316VYQ2"/>
<dbReference type="FunCoup" id="A0A316VYQ2">
    <property type="interactions" value="18"/>
</dbReference>
<dbReference type="GO" id="GO:0017069">
    <property type="term" value="F:snRNA binding"/>
    <property type="evidence" value="ECO:0007669"/>
    <property type="project" value="TreeGrafter"/>
</dbReference>
<keyword evidence="4 5" id="KW-0949">S-adenosyl-L-methionine</keyword>
<dbReference type="InterPro" id="IPR029063">
    <property type="entry name" value="SAM-dependent_MTases_sf"/>
</dbReference>
<dbReference type="AlphaFoldDB" id="A0A316VYQ2"/>
<evidence type="ECO:0000313" key="9">
    <source>
        <dbReference type="EMBL" id="PWN42766.1"/>
    </source>
</evidence>
<keyword evidence="2 6" id="KW-0489">Methyltransferase</keyword>